<name>A0ABQ7EAM3_BRACR</name>
<dbReference type="EMBL" id="QGKV02000299">
    <property type="protein sequence ID" value="KAF3593911.1"/>
    <property type="molecule type" value="Genomic_DNA"/>
</dbReference>
<evidence type="ECO:0000313" key="1">
    <source>
        <dbReference type="EMBL" id="KAF3593911.1"/>
    </source>
</evidence>
<reference evidence="1 2" key="1">
    <citation type="journal article" date="2020" name="BMC Genomics">
        <title>Intraspecific diversification of the crop wild relative Brassica cretica Lam. using demographic model selection.</title>
        <authorList>
            <person name="Kioukis A."/>
            <person name="Michalopoulou V.A."/>
            <person name="Briers L."/>
            <person name="Pirintsos S."/>
            <person name="Studholme D.J."/>
            <person name="Pavlidis P."/>
            <person name="Sarris P.F."/>
        </authorList>
    </citation>
    <scope>NUCLEOTIDE SEQUENCE [LARGE SCALE GENOMIC DNA]</scope>
    <source>
        <strain evidence="2">cv. PFS-1207/04</strain>
    </source>
</reference>
<proteinExistence type="predicted"/>
<gene>
    <name evidence="1" type="ORF">DY000_02020940</name>
</gene>
<organism evidence="1 2">
    <name type="scientific">Brassica cretica</name>
    <name type="common">Mustard</name>
    <dbReference type="NCBI Taxonomy" id="69181"/>
    <lineage>
        <taxon>Eukaryota</taxon>
        <taxon>Viridiplantae</taxon>
        <taxon>Streptophyta</taxon>
        <taxon>Embryophyta</taxon>
        <taxon>Tracheophyta</taxon>
        <taxon>Spermatophyta</taxon>
        <taxon>Magnoliopsida</taxon>
        <taxon>eudicotyledons</taxon>
        <taxon>Gunneridae</taxon>
        <taxon>Pentapetalae</taxon>
        <taxon>rosids</taxon>
        <taxon>malvids</taxon>
        <taxon>Brassicales</taxon>
        <taxon>Brassicaceae</taxon>
        <taxon>Brassiceae</taxon>
        <taxon>Brassica</taxon>
    </lineage>
</organism>
<dbReference type="Proteomes" id="UP000266723">
    <property type="component" value="Unassembled WGS sequence"/>
</dbReference>
<protein>
    <submittedName>
        <fullName evidence="1">Uncharacterized protein</fullName>
    </submittedName>
</protein>
<evidence type="ECO:0000313" key="2">
    <source>
        <dbReference type="Proteomes" id="UP000266723"/>
    </source>
</evidence>
<keyword evidence="2" id="KW-1185">Reference proteome</keyword>
<sequence length="59" mass="6897">MREGSENKTDQSPDSTFYGQAKNIVYCSSKLSYDDLELLLEYLGGSRTIFYHRYNITYN</sequence>
<comment type="caution">
    <text evidence="1">The sequence shown here is derived from an EMBL/GenBank/DDBJ whole genome shotgun (WGS) entry which is preliminary data.</text>
</comment>
<accession>A0ABQ7EAM3</accession>